<comment type="caution">
    <text evidence="1">The sequence shown here is derived from an EMBL/GenBank/DDBJ whole genome shotgun (WGS) entry which is preliminary data.</text>
</comment>
<proteinExistence type="predicted"/>
<keyword evidence="2" id="KW-1185">Reference proteome</keyword>
<accession>A0A158DPM6</accession>
<evidence type="ECO:0000313" key="2">
    <source>
        <dbReference type="Proteomes" id="UP000054870"/>
    </source>
</evidence>
<evidence type="ECO:0008006" key="3">
    <source>
        <dbReference type="Google" id="ProtNLM"/>
    </source>
</evidence>
<sequence>MANMTHAYQCDAQGILLGETMVQEDPLEAGAFLLPPGCVLDVPPAIDADTQVAVYANGTWDVRDLPPPDPSPVPVVTEEARTPAVSAIAPTQANQPKAGEHEIALIVDGQWAVVADWRGTAYWLPHDPAGTEHRITELGQTPPDGALFSPPPAPAPSLADAQAAQVATLRSAWQSATEHPVNFTTAAGHADVFACDAAGVTTLDAMLEAYAQSATWPPNLWLNASGMPVTPFTFADLQALARAVADRATPDYPTLLLKIGQVMAAATVEDVRAIGL</sequence>
<dbReference type="Proteomes" id="UP000054870">
    <property type="component" value="Unassembled WGS sequence"/>
</dbReference>
<protein>
    <recommendedName>
        <fullName evidence="3">DUF4376 domain-containing protein</fullName>
    </recommendedName>
</protein>
<evidence type="ECO:0000313" key="1">
    <source>
        <dbReference type="EMBL" id="SAK96360.1"/>
    </source>
</evidence>
<reference evidence="1" key="1">
    <citation type="submission" date="2016-01" db="EMBL/GenBank/DDBJ databases">
        <authorList>
            <person name="Peeters C."/>
        </authorList>
    </citation>
    <scope>NUCLEOTIDE SEQUENCE [LARGE SCALE GENOMIC DNA]</scope>
    <source>
        <strain evidence="1">LMG 29318</strain>
    </source>
</reference>
<organism evidence="1 2">
    <name type="scientific">Caballeronia catudaia</name>
    <dbReference type="NCBI Taxonomy" id="1777136"/>
    <lineage>
        <taxon>Bacteria</taxon>
        <taxon>Pseudomonadati</taxon>
        <taxon>Pseudomonadota</taxon>
        <taxon>Betaproteobacteria</taxon>
        <taxon>Burkholderiales</taxon>
        <taxon>Burkholderiaceae</taxon>
        <taxon>Caballeronia</taxon>
    </lineage>
</organism>
<dbReference type="RefSeq" id="WP_143746653.1">
    <property type="nucleotide sequence ID" value="NZ_FCOF02000086.1"/>
</dbReference>
<dbReference type="OrthoDB" id="9145010at2"/>
<dbReference type="AlphaFoldDB" id="A0A158DPM6"/>
<name>A0A158DPM6_9BURK</name>
<dbReference type="EMBL" id="FCOF02000086">
    <property type="protein sequence ID" value="SAK96360.1"/>
    <property type="molecule type" value="Genomic_DNA"/>
</dbReference>
<gene>
    <name evidence="1" type="ORF">AWB75_07006</name>
</gene>